<keyword evidence="5" id="KW-0812">Transmembrane</keyword>
<keyword evidence="5" id="KW-0472">Membrane</keyword>
<comment type="similarity">
    <text evidence="1">Belongs to the glycosyl hydrolase 1 family.</text>
</comment>
<keyword evidence="7" id="KW-1185">Reference proteome</keyword>
<evidence type="ECO:0000256" key="2">
    <source>
        <dbReference type="ARBA" id="ARBA00022729"/>
    </source>
</evidence>
<dbReference type="FunFam" id="3.20.20.80:FF:000069">
    <property type="entry name" value="Beta-glucosidase 1"/>
    <property type="match status" value="1"/>
</dbReference>
<keyword evidence="3" id="KW-0378">Hydrolase</keyword>
<accession>A0A7J6X7A3</accession>
<keyword evidence="2" id="KW-0732">Signal</keyword>
<dbReference type="PANTHER" id="PTHR10353">
    <property type="entry name" value="GLYCOSYL HYDROLASE"/>
    <property type="match status" value="1"/>
</dbReference>
<dbReference type="GO" id="GO:0005975">
    <property type="term" value="P:carbohydrate metabolic process"/>
    <property type="evidence" value="ECO:0007669"/>
    <property type="project" value="InterPro"/>
</dbReference>
<evidence type="ECO:0000256" key="4">
    <source>
        <dbReference type="ARBA" id="ARBA00023180"/>
    </source>
</evidence>
<dbReference type="InterPro" id="IPR017853">
    <property type="entry name" value="GH"/>
</dbReference>
<proteinExistence type="inferred from homology"/>
<reference evidence="6 7" key="1">
    <citation type="submission" date="2020-06" db="EMBL/GenBank/DDBJ databases">
        <title>Transcriptomic and genomic resources for Thalictrum thalictroides and T. hernandezii: Facilitating candidate gene discovery in an emerging model plant lineage.</title>
        <authorList>
            <person name="Arias T."/>
            <person name="Riano-Pachon D.M."/>
            <person name="Di Stilio V.S."/>
        </authorList>
    </citation>
    <scope>NUCLEOTIDE SEQUENCE [LARGE SCALE GENOMIC DNA]</scope>
    <source>
        <strain evidence="7">cv. WT478/WT964</strain>
        <tissue evidence="6">Leaves</tissue>
    </source>
</reference>
<comment type="caution">
    <text evidence="6">The sequence shown here is derived from an EMBL/GenBank/DDBJ whole genome shotgun (WGS) entry which is preliminary data.</text>
</comment>
<dbReference type="InterPro" id="IPR001360">
    <property type="entry name" value="Glyco_hydro_1"/>
</dbReference>
<dbReference type="FunFam" id="3.20.20.80:FF:000266">
    <property type="entry name" value="Lactase-like a"/>
    <property type="match status" value="1"/>
</dbReference>
<dbReference type="Gene3D" id="3.20.20.80">
    <property type="entry name" value="Glycosidases"/>
    <property type="match status" value="5"/>
</dbReference>
<dbReference type="Pfam" id="PF00232">
    <property type="entry name" value="Glyco_hydro_1"/>
    <property type="match status" value="5"/>
</dbReference>
<sequence length="1126" mass="127174">MLLRISSPCSTYFQFLLLQLHVAVAVLVVVVVSLISHVHSDNTFTFSRNDFPPNFVFGSGTSAYQVEGAAAEDGRTPSVWDTFAHSGRLRDKSNGDVACDQYHKYKEDVQLMVDTGLEAYRFSISWSRLIPNGKGPVNPKGLQYYNNLIDELIRHGIQPYVTLFHFDLPQALEDDYGGWLSEKIVDDFTAYADVCFKEFGDRVSHWTTINEPNSVALGAVRLYKNKYQAKQKGFICLNIFTYWLIPLTNSVKDAKATQRASDLFMGWFINPLVFGDYPKTLKKRAGSKIPTFTPQQSELVKGSFDFLGLNHYMTMQIADDSNSLKLEEKDVYKDMEVKRIDSWNGGSYGEIHLDPLGLELVLEHFKQVYDNPPIFIHENGQRTLHNASLYDTSRVEYLAGFIGSILSAIRNGSDVRGYFSWSFLDLFELIEGKEASYGLYNVDFNDPDLKRQPKLSAHWYSDFLMGRRNITSEGINSRNDFPPHFVFGAGTSAYQVEGAANEDGRTPSIWDTIAHTEISTGTGDRACDQYHKYKEDVQLMAETGLDAYRFSISWSRLVPNGRGPVNPKGLQYYNNLINELISQGIEPHVTLFHYDLPQALEDEYGGWLSRKIVKDFTAYADVCFREFGDRVAHWTTINEANIFALGGYDNGTVPPKHCSAPFGLNCTIGDSTTEPYIAAHNILLAHASVARLYKRTYQISQHGLIGFNVFLYWFVPFTNKTEDVIATQRANAFFIGWFIDPLVFGTYPDIMKKNAGSRLPTFTCYESHQVKGSYDFIGLNHYETVYVKHDPNSLKNSLRDPAADQATQLIFKRVAGVPAGELPINAAGMQGSLEYFKNNYGNPPIYIHENGQKTSRNISLNDITRVNYLDAYIGSLLNALRNGSAVRGYFVWSFLDLYELLGGYDTSYGIYYVDFEDPDLKRYARLSAKCPSTYSKDDFPPTFIFGSGTSAYQVEGAAAEDGRIPSEKIGNLAYNHTLRSSIMIYLREDFTAFANGVFHWTTLNEANVFVLGGYNIGLLPPKRCSAPFGNSTSEPYIVAHNCLLAHASTFRLYKTKYQDNQHGFIGLNIFLYWLVPLTNRTEDVIATQRANDFYVGWFIDPLVFGDYPNIVKKRPGGIKNSFFHST</sequence>
<evidence type="ECO:0000256" key="1">
    <source>
        <dbReference type="ARBA" id="ARBA00010838"/>
    </source>
</evidence>
<gene>
    <name evidence="6" type="ORF">FRX31_006173</name>
</gene>
<dbReference type="PRINTS" id="PR00131">
    <property type="entry name" value="GLHYDRLASE1"/>
</dbReference>
<evidence type="ECO:0000256" key="3">
    <source>
        <dbReference type="ARBA" id="ARBA00022801"/>
    </source>
</evidence>
<organism evidence="6 7">
    <name type="scientific">Thalictrum thalictroides</name>
    <name type="common">Rue-anemone</name>
    <name type="synonym">Anemone thalictroides</name>
    <dbReference type="NCBI Taxonomy" id="46969"/>
    <lineage>
        <taxon>Eukaryota</taxon>
        <taxon>Viridiplantae</taxon>
        <taxon>Streptophyta</taxon>
        <taxon>Embryophyta</taxon>
        <taxon>Tracheophyta</taxon>
        <taxon>Spermatophyta</taxon>
        <taxon>Magnoliopsida</taxon>
        <taxon>Ranunculales</taxon>
        <taxon>Ranunculaceae</taxon>
        <taxon>Thalictroideae</taxon>
        <taxon>Thalictrum</taxon>
    </lineage>
</organism>
<keyword evidence="5" id="KW-1133">Transmembrane helix</keyword>
<evidence type="ECO:0000256" key="5">
    <source>
        <dbReference type="SAM" id="Phobius"/>
    </source>
</evidence>
<name>A0A7J6X7A3_THATH</name>
<dbReference type="EMBL" id="JABWDY010005669">
    <property type="protein sequence ID" value="KAF5204242.1"/>
    <property type="molecule type" value="Genomic_DNA"/>
</dbReference>
<dbReference type="OrthoDB" id="65569at2759"/>
<evidence type="ECO:0000313" key="6">
    <source>
        <dbReference type="EMBL" id="KAF5204242.1"/>
    </source>
</evidence>
<dbReference type="PANTHER" id="PTHR10353:SF29">
    <property type="entry name" value="BETA-GLUCOSIDASE 11"/>
    <property type="match status" value="1"/>
</dbReference>
<dbReference type="PROSITE" id="PS00653">
    <property type="entry name" value="GLYCOSYL_HYDROL_F1_2"/>
    <property type="match status" value="3"/>
</dbReference>
<protein>
    <submittedName>
        <fullName evidence="6">Beta-glucosidase</fullName>
    </submittedName>
</protein>
<feature type="transmembrane region" description="Helical" evidence="5">
    <location>
        <begin position="12"/>
        <end position="35"/>
    </location>
</feature>
<dbReference type="Proteomes" id="UP000554482">
    <property type="component" value="Unassembled WGS sequence"/>
</dbReference>
<dbReference type="GO" id="GO:0008422">
    <property type="term" value="F:beta-glucosidase activity"/>
    <property type="evidence" value="ECO:0007669"/>
    <property type="project" value="TreeGrafter"/>
</dbReference>
<dbReference type="AlphaFoldDB" id="A0A7J6X7A3"/>
<evidence type="ECO:0000313" key="7">
    <source>
        <dbReference type="Proteomes" id="UP000554482"/>
    </source>
</evidence>
<dbReference type="SUPFAM" id="SSF51445">
    <property type="entry name" value="(Trans)glycosidases"/>
    <property type="match status" value="3"/>
</dbReference>
<keyword evidence="4" id="KW-0325">Glycoprotein</keyword>
<dbReference type="InterPro" id="IPR033132">
    <property type="entry name" value="GH_1_N_CS"/>
</dbReference>